<proteinExistence type="predicted"/>
<protein>
    <submittedName>
        <fullName evidence="1">Cell wall-binding repeat-containing protein</fullName>
    </submittedName>
</protein>
<accession>A0ACD4C7J6</accession>
<organism evidence="1 2">
    <name type="scientific">Rossellomorea vietnamensis</name>
    <dbReference type="NCBI Taxonomy" id="218284"/>
    <lineage>
        <taxon>Bacteria</taxon>
        <taxon>Bacillati</taxon>
        <taxon>Bacillota</taxon>
        <taxon>Bacilli</taxon>
        <taxon>Bacillales</taxon>
        <taxon>Bacillaceae</taxon>
        <taxon>Rossellomorea</taxon>
    </lineage>
</organism>
<name>A0ACD4C7J6_9BACI</name>
<dbReference type="EMBL" id="CP104558">
    <property type="protein sequence ID" value="UXH44468.1"/>
    <property type="molecule type" value="Genomic_DNA"/>
</dbReference>
<evidence type="ECO:0000313" key="2">
    <source>
        <dbReference type="Proteomes" id="UP001064027"/>
    </source>
</evidence>
<gene>
    <name evidence="1" type="ORF">N5C46_23105</name>
</gene>
<dbReference type="Proteomes" id="UP001064027">
    <property type="component" value="Chromosome"/>
</dbReference>
<sequence>MKKLSIVFLSLLLVIGSIIASPFTTDAAGDYKRISGTTRLDTAIGVSKEGWPNGLTSSEKAVVLARADNPADALAAASLAGVKDASILLTYPTKLDKSVEDELKRLGTKKVYLMGGAAAISTKIENSLKSKGYNVQRVAGNNRFETASKINQVAGTSKGTKAILANGYTVADALSASAASSINQTPIYLTEKDQLSIKLPSTIKQVDIYGGAGVISGNVETQLKAKGIRVNRISGVNRYATSVAAAKNLNTNSNNIILVRGVSVSSSKQDYPDAVAASGLAKKLNAKILLVHPETAATETKNYLKDKTLNTFVLGGVNAVSDNALRGLGYDTPGKLSVHFINVGQGDSIFIKMPNGKTVLVDGGKRAVGDVVVNHLKSQGVKKIDVMVATHPDADHIGGLIDVLNEFPVGKVLDSGKSHTSETYLDYLSLIDQKNIPFSIAKEGNSIELDSTVNVKVLNSGSNSSDNNDASIVLMVSHDEIDYLLTGDAGVNVEDRLIQKYDLDAEVLKVGHHGSYTSTSQAFVEAVNPTFGILSYGKGNQYGHPHSEVYNRLVNHGVDLISTVNGTIEMSDDGGYIYIGQQPTNPNPEPTPEPVANVSLTGVNLETEIVTVKNKGTGDITMAGWRLVSVEGNQTYHFPDNFILKAGKTVNITSGANAVNNPPTYLKWTGAYIWNNSGDKARLYNSQGELVSEY</sequence>
<evidence type="ECO:0000313" key="1">
    <source>
        <dbReference type="EMBL" id="UXH44468.1"/>
    </source>
</evidence>
<keyword evidence="2" id="KW-1185">Reference proteome</keyword>
<reference evidence="1" key="1">
    <citation type="submission" date="2022-09" db="EMBL/GenBank/DDBJ databases">
        <title>Complete genome sequence of Rossellomorea vietnamensis strain RL-WG62, a newly isolated PGPR with the potential for plant salinity stress alleviation.</title>
        <authorList>
            <person name="Ren L."/>
            <person name="Wang G."/>
            <person name="Hu H."/>
        </authorList>
    </citation>
    <scope>NUCLEOTIDE SEQUENCE</scope>
    <source>
        <strain evidence="1">RL-WG62</strain>
    </source>
</reference>